<evidence type="ECO:0000313" key="4">
    <source>
        <dbReference type="Proteomes" id="UP000645217"/>
    </source>
</evidence>
<organism evidence="3 4">
    <name type="scientific">Sphaerisporangium melleum</name>
    <dbReference type="NCBI Taxonomy" id="321316"/>
    <lineage>
        <taxon>Bacteria</taxon>
        <taxon>Bacillati</taxon>
        <taxon>Actinomycetota</taxon>
        <taxon>Actinomycetes</taxon>
        <taxon>Streptosporangiales</taxon>
        <taxon>Streptosporangiaceae</taxon>
        <taxon>Sphaerisporangium</taxon>
    </lineage>
</organism>
<comment type="caution">
    <text evidence="3">The sequence shown here is derived from an EMBL/GenBank/DDBJ whole genome shotgun (WGS) entry which is preliminary data.</text>
</comment>
<dbReference type="RefSeq" id="WP_189167681.1">
    <property type="nucleotide sequence ID" value="NZ_BMNT01000072.1"/>
</dbReference>
<sequence length="616" mass="66730">MDLSRIPALLGSLWDELPRLIGPGWTDLYPRVAAAARRLAEAGEAERPRAVFDLAQLFRPYPEVAERIRDAMEHRNPAVRRTRSPSRLPPTGRDEARADPWEAVTLGLLRRIDGPVLECRTAVYATRRLAAGARGVIVVGLTAAPGAEAELAAVHAGRHVEVHLPAGHDAGVTVTDETVRRLTVRADGTTDLAAFAIRAVTPGEHTLRADLRQDGRLLASVPVTVTVAPAGTEAVRGEGEPEPVGPATVRLGGGYAPPPDLDLRVLVEARDGRTVLRYILHSPNGAAGHHYEEAGEVVLAGSPDEQRDRLLRRIERLAPEDTDEKLRAFGERLYREVLSPEVRRAYARFRDTVRSLQVTSDEPWIPWELVRPFDDDGWPGVDDDFWAARFDLARWLAGSSAAPARIEVGRLACVEAGSAPGFASLPAVAEERKRLAALAGRHGIDDASPVFADRAAVHALLRDPSIGLWHFACHGEINAAHPDEAELMLADGHALQAEDLYGPRQAAVAEARPLVVLNACRVGGQGWSLTRLGGWADAWVRRCRCGGLIGAQWSVTDEVAAGFAQAFYRHLEEGRTLATAARAARAEVRAAFPGDPSWLAYSLYAHPNARIGFGPP</sequence>
<dbReference type="AlphaFoldDB" id="A0A917RR40"/>
<protein>
    <recommendedName>
        <fullName evidence="2">CHAT domain-containing protein</fullName>
    </recommendedName>
</protein>
<gene>
    <name evidence="3" type="ORF">GCM10007964_73160</name>
</gene>
<name>A0A917RR40_9ACTN</name>
<evidence type="ECO:0000256" key="1">
    <source>
        <dbReference type="SAM" id="MobiDB-lite"/>
    </source>
</evidence>
<proteinExistence type="predicted"/>
<evidence type="ECO:0000259" key="2">
    <source>
        <dbReference type="Pfam" id="PF12770"/>
    </source>
</evidence>
<dbReference type="EMBL" id="BMNT01000072">
    <property type="protein sequence ID" value="GGL20596.1"/>
    <property type="molecule type" value="Genomic_DNA"/>
</dbReference>
<evidence type="ECO:0000313" key="3">
    <source>
        <dbReference type="EMBL" id="GGL20596.1"/>
    </source>
</evidence>
<reference evidence="3" key="2">
    <citation type="submission" date="2020-09" db="EMBL/GenBank/DDBJ databases">
        <authorList>
            <person name="Sun Q."/>
            <person name="Ohkuma M."/>
        </authorList>
    </citation>
    <scope>NUCLEOTIDE SEQUENCE</scope>
    <source>
        <strain evidence="3">JCM 13064</strain>
    </source>
</reference>
<keyword evidence="4" id="KW-1185">Reference proteome</keyword>
<accession>A0A917RR40</accession>
<feature type="domain" description="CHAT" evidence="2">
    <location>
        <begin position="420"/>
        <end position="589"/>
    </location>
</feature>
<dbReference type="Pfam" id="PF12770">
    <property type="entry name" value="CHAT"/>
    <property type="match status" value="1"/>
</dbReference>
<reference evidence="3" key="1">
    <citation type="journal article" date="2014" name="Int. J. Syst. Evol. Microbiol.">
        <title>Complete genome sequence of Corynebacterium casei LMG S-19264T (=DSM 44701T), isolated from a smear-ripened cheese.</title>
        <authorList>
            <consortium name="US DOE Joint Genome Institute (JGI-PGF)"/>
            <person name="Walter F."/>
            <person name="Albersmeier A."/>
            <person name="Kalinowski J."/>
            <person name="Ruckert C."/>
        </authorList>
    </citation>
    <scope>NUCLEOTIDE SEQUENCE</scope>
    <source>
        <strain evidence="3">JCM 13064</strain>
    </source>
</reference>
<feature type="region of interest" description="Disordered" evidence="1">
    <location>
        <begin position="76"/>
        <end position="96"/>
    </location>
</feature>
<dbReference type="InterPro" id="IPR024983">
    <property type="entry name" value="CHAT_dom"/>
</dbReference>
<dbReference type="Proteomes" id="UP000645217">
    <property type="component" value="Unassembled WGS sequence"/>
</dbReference>